<name>A0A0D2RPP1_GOSRA</name>
<dbReference type="Pfam" id="PF06999">
    <property type="entry name" value="Suc_Fer-like"/>
    <property type="match status" value="1"/>
</dbReference>
<dbReference type="CDD" id="cd03062">
    <property type="entry name" value="TRX_Fd_Sucrase"/>
    <property type="match status" value="1"/>
</dbReference>
<dbReference type="PANTHER" id="PTHR31902">
    <property type="entry name" value="ACTIN PATCHES DISTAL PROTEIN 1"/>
    <property type="match status" value="1"/>
</dbReference>
<evidence type="ECO:0000313" key="3">
    <source>
        <dbReference type="Proteomes" id="UP000032304"/>
    </source>
</evidence>
<evidence type="ECO:0000256" key="1">
    <source>
        <dbReference type="SAM" id="MobiDB-lite"/>
    </source>
</evidence>
<dbReference type="Gene3D" id="3.40.30.10">
    <property type="entry name" value="Glutaredoxin"/>
    <property type="match status" value="1"/>
</dbReference>
<dbReference type="EMBL" id="CM001745">
    <property type="protein sequence ID" value="KJB33849.1"/>
    <property type="molecule type" value="Genomic_DNA"/>
</dbReference>
<proteinExistence type="predicted"/>
<dbReference type="InterPro" id="IPR009737">
    <property type="entry name" value="Aim32/Apd1-like"/>
</dbReference>
<dbReference type="SUPFAM" id="SSF52833">
    <property type="entry name" value="Thioredoxin-like"/>
    <property type="match status" value="1"/>
</dbReference>
<dbReference type="PANTHER" id="PTHR31902:SF10">
    <property type="entry name" value="SUCRASE_FERREDOXIN-LIKE FAMILY PROTEIN"/>
    <property type="match status" value="1"/>
</dbReference>
<dbReference type="Proteomes" id="UP000032304">
    <property type="component" value="Chromosome 6"/>
</dbReference>
<sequence length="519" mass="57520">MTVPKVYVFHLESDILPLVRSRITNQYNPKRSLLLLLQKVPPNLSTFPLSMPSLRSKARLVRSPMSDSTITHSSSFDPDPVTTSINKTSITPVNLILQSQSARISMHFHFVFLSKYLLTRFAHPPAPFSSSLATPPYLLLQNLFSMADPSNLSAVSSEDAGKFGFTRDEMYSSNLAGTVNPYDRHLFLRHKSYNDWASRVEEGGLPNLLSSALKSRKNDIPVKTLLTVIEGAESDGDVLVFPEMIKYKGLTDSDVEGFVEDVLVNGKPWASGVQETLTGSYIFACAHGNRDKRCGVCGPALIQKLNEEIELRGQKDQMFVSACSHIGGHKYAGNLIIFSIDSRERSRATGNISISITMSLRFYVLNGFLYYWSFAFNGCRYGYVTPEDVPELLDQQITKGEIIQHLWRGQMGASTEGGDKTYEQKLPNGTEVKKNEKHEETTTQKTKENVDGCCQGANGFTCCMTASLEANEKEKSEEPREVCGKTGMCKLTSWVESWEQHHVLTAAAVVGVVATIAVA</sequence>
<dbReference type="STRING" id="29730.A0A0D2RPP1"/>
<feature type="compositionally biased region" description="Basic and acidic residues" evidence="1">
    <location>
        <begin position="431"/>
        <end position="443"/>
    </location>
</feature>
<dbReference type="eggNOG" id="ENOG502RJU3">
    <property type="taxonomic scope" value="Eukaryota"/>
</dbReference>
<feature type="region of interest" description="Disordered" evidence="1">
    <location>
        <begin position="413"/>
        <end position="443"/>
    </location>
</feature>
<dbReference type="InterPro" id="IPR036249">
    <property type="entry name" value="Thioredoxin-like_sf"/>
</dbReference>
<accession>A0A0D2RPP1</accession>
<keyword evidence="3" id="KW-1185">Reference proteome</keyword>
<dbReference type="OMA" id="GYCGPIL"/>
<organism evidence="2 3">
    <name type="scientific">Gossypium raimondii</name>
    <name type="common">Peruvian cotton</name>
    <name type="synonym">Gossypium klotzschianum subsp. raimondii</name>
    <dbReference type="NCBI Taxonomy" id="29730"/>
    <lineage>
        <taxon>Eukaryota</taxon>
        <taxon>Viridiplantae</taxon>
        <taxon>Streptophyta</taxon>
        <taxon>Embryophyta</taxon>
        <taxon>Tracheophyta</taxon>
        <taxon>Spermatophyta</taxon>
        <taxon>Magnoliopsida</taxon>
        <taxon>eudicotyledons</taxon>
        <taxon>Gunneridae</taxon>
        <taxon>Pentapetalae</taxon>
        <taxon>rosids</taxon>
        <taxon>malvids</taxon>
        <taxon>Malvales</taxon>
        <taxon>Malvaceae</taxon>
        <taxon>Malvoideae</taxon>
        <taxon>Gossypium</taxon>
    </lineage>
</organism>
<dbReference type="Gramene" id="KJB33849">
    <property type="protein sequence ID" value="KJB33849"/>
    <property type="gene ID" value="B456_006G034300"/>
</dbReference>
<dbReference type="AlphaFoldDB" id="A0A0D2RPP1"/>
<reference evidence="2 3" key="1">
    <citation type="journal article" date="2012" name="Nature">
        <title>Repeated polyploidization of Gossypium genomes and the evolution of spinnable cotton fibres.</title>
        <authorList>
            <person name="Paterson A.H."/>
            <person name="Wendel J.F."/>
            <person name="Gundlach H."/>
            <person name="Guo H."/>
            <person name="Jenkins J."/>
            <person name="Jin D."/>
            <person name="Llewellyn D."/>
            <person name="Showmaker K.C."/>
            <person name="Shu S."/>
            <person name="Udall J."/>
            <person name="Yoo M.J."/>
            <person name="Byers R."/>
            <person name="Chen W."/>
            <person name="Doron-Faigenboim A."/>
            <person name="Duke M.V."/>
            <person name="Gong L."/>
            <person name="Grimwood J."/>
            <person name="Grover C."/>
            <person name="Grupp K."/>
            <person name="Hu G."/>
            <person name="Lee T.H."/>
            <person name="Li J."/>
            <person name="Lin L."/>
            <person name="Liu T."/>
            <person name="Marler B.S."/>
            <person name="Page J.T."/>
            <person name="Roberts A.W."/>
            <person name="Romanel E."/>
            <person name="Sanders W.S."/>
            <person name="Szadkowski E."/>
            <person name="Tan X."/>
            <person name="Tang H."/>
            <person name="Xu C."/>
            <person name="Wang J."/>
            <person name="Wang Z."/>
            <person name="Zhang D."/>
            <person name="Zhang L."/>
            <person name="Ashrafi H."/>
            <person name="Bedon F."/>
            <person name="Bowers J.E."/>
            <person name="Brubaker C.L."/>
            <person name="Chee P.W."/>
            <person name="Das S."/>
            <person name="Gingle A.R."/>
            <person name="Haigler C.H."/>
            <person name="Harker D."/>
            <person name="Hoffmann L.V."/>
            <person name="Hovav R."/>
            <person name="Jones D.C."/>
            <person name="Lemke C."/>
            <person name="Mansoor S."/>
            <person name="ur Rahman M."/>
            <person name="Rainville L.N."/>
            <person name="Rambani A."/>
            <person name="Reddy U.K."/>
            <person name="Rong J.K."/>
            <person name="Saranga Y."/>
            <person name="Scheffler B.E."/>
            <person name="Scheffler J.A."/>
            <person name="Stelly D.M."/>
            <person name="Triplett B.A."/>
            <person name="Van Deynze A."/>
            <person name="Vaslin M.F."/>
            <person name="Waghmare V.N."/>
            <person name="Walford S.A."/>
            <person name="Wright R.J."/>
            <person name="Zaki E.A."/>
            <person name="Zhang T."/>
            <person name="Dennis E.S."/>
            <person name="Mayer K.F."/>
            <person name="Peterson D.G."/>
            <person name="Rokhsar D.S."/>
            <person name="Wang X."/>
            <person name="Schmutz J."/>
        </authorList>
    </citation>
    <scope>NUCLEOTIDE SEQUENCE [LARGE SCALE GENOMIC DNA]</scope>
</reference>
<protein>
    <submittedName>
        <fullName evidence="2">Uncharacterized protein</fullName>
    </submittedName>
</protein>
<evidence type="ECO:0000313" key="2">
    <source>
        <dbReference type="EMBL" id="KJB33849.1"/>
    </source>
</evidence>
<gene>
    <name evidence="2" type="ORF">B456_006G034300</name>
</gene>